<protein>
    <submittedName>
        <fullName evidence="7">RpiR family transcriptional regulator</fullName>
    </submittedName>
</protein>
<dbReference type="GO" id="GO:0003700">
    <property type="term" value="F:DNA-binding transcription factor activity"/>
    <property type="evidence" value="ECO:0007669"/>
    <property type="project" value="InterPro"/>
</dbReference>
<keyword evidence="3" id="KW-0324">Glycolysis</keyword>
<dbReference type="RefSeq" id="WP_110255115.1">
    <property type="nucleotide sequence ID" value="NZ_QJKB01000003.1"/>
</dbReference>
<dbReference type="PROSITE" id="PS51071">
    <property type="entry name" value="HTH_RPIR"/>
    <property type="match status" value="1"/>
</dbReference>
<keyword evidence="4" id="KW-0804">Transcription</keyword>
<name>A0A318JAV5_9BURK</name>
<dbReference type="InterPro" id="IPR046348">
    <property type="entry name" value="SIS_dom_sf"/>
</dbReference>
<dbReference type="InterPro" id="IPR000281">
    <property type="entry name" value="HTH_RpiR"/>
</dbReference>
<evidence type="ECO:0000313" key="8">
    <source>
        <dbReference type="Proteomes" id="UP000247792"/>
    </source>
</evidence>
<dbReference type="Proteomes" id="UP000247792">
    <property type="component" value="Unassembled WGS sequence"/>
</dbReference>
<feature type="domain" description="SIS" evidence="6">
    <location>
        <begin position="134"/>
        <end position="273"/>
    </location>
</feature>
<keyword evidence="2" id="KW-0238">DNA-binding</keyword>
<evidence type="ECO:0000259" key="6">
    <source>
        <dbReference type="PROSITE" id="PS51464"/>
    </source>
</evidence>
<dbReference type="PANTHER" id="PTHR30514">
    <property type="entry name" value="GLUCOKINASE"/>
    <property type="match status" value="1"/>
</dbReference>
<gene>
    <name evidence="7" type="ORF">DFR42_103104</name>
</gene>
<dbReference type="Gene3D" id="3.40.50.10490">
    <property type="entry name" value="Glucose-6-phosphate isomerase like protein, domain 1"/>
    <property type="match status" value="1"/>
</dbReference>
<dbReference type="InterPro" id="IPR035472">
    <property type="entry name" value="RpiR-like_SIS"/>
</dbReference>
<comment type="caution">
    <text evidence="7">The sequence shown here is derived from an EMBL/GenBank/DDBJ whole genome shotgun (WGS) entry which is preliminary data.</text>
</comment>
<dbReference type="OrthoDB" id="8998729at2"/>
<dbReference type="GO" id="GO:0097367">
    <property type="term" value="F:carbohydrate derivative binding"/>
    <property type="evidence" value="ECO:0007669"/>
    <property type="project" value="InterPro"/>
</dbReference>
<dbReference type="Pfam" id="PF01380">
    <property type="entry name" value="SIS"/>
    <property type="match status" value="1"/>
</dbReference>
<keyword evidence="1" id="KW-0805">Transcription regulation</keyword>
<dbReference type="InterPro" id="IPR047640">
    <property type="entry name" value="RpiR-like"/>
</dbReference>
<dbReference type="EMBL" id="QJKB01000003">
    <property type="protein sequence ID" value="PXX43836.1"/>
    <property type="molecule type" value="Genomic_DNA"/>
</dbReference>
<evidence type="ECO:0000256" key="2">
    <source>
        <dbReference type="ARBA" id="ARBA00023125"/>
    </source>
</evidence>
<dbReference type="InterPro" id="IPR001347">
    <property type="entry name" value="SIS_dom"/>
</dbReference>
<sequence length="315" mass="34215">MNRPDTQSLGGTVNARIGKVYMNLSKAHRKAADYVLSNVFRSATMSIDELANAVGISVATANRFARALGFEGYPQFRAELVYGFEAMLAPIDNLRSEIQRPATSTEIISSSLNEDMANLEATRRGLSPDLCNQAVRQILNAERIYIVGYGASAFLAGLMAHSLDPFCNTVQSTLGSGGPSNVARQLFKYTERDLVIGISFPRYAEDVVTILQQLRDKEVPILALTDAPSSPLASLANITLYAQTRRNFSPNSEGAALCLIEAICSAVAHQAKAPVHAASEMTKFMLPWLYQEPNATSRKHQAAASSKIIDMDRPA</sequence>
<feature type="domain" description="HTH rpiR-type" evidence="5">
    <location>
        <begin position="11"/>
        <end position="87"/>
    </location>
</feature>
<dbReference type="SUPFAM" id="SSF46689">
    <property type="entry name" value="Homeodomain-like"/>
    <property type="match status" value="1"/>
</dbReference>
<proteinExistence type="predicted"/>
<evidence type="ECO:0000256" key="4">
    <source>
        <dbReference type="ARBA" id="ARBA00023163"/>
    </source>
</evidence>
<dbReference type="PROSITE" id="PS51464">
    <property type="entry name" value="SIS"/>
    <property type="match status" value="1"/>
</dbReference>
<evidence type="ECO:0000313" key="7">
    <source>
        <dbReference type="EMBL" id="PXX43836.1"/>
    </source>
</evidence>
<dbReference type="InterPro" id="IPR009057">
    <property type="entry name" value="Homeodomain-like_sf"/>
</dbReference>
<dbReference type="GO" id="GO:0003677">
    <property type="term" value="F:DNA binding"/>
    <property type="evidence" value="ECO:0007669"/>
    <property type="project" value="UniProtKB-KW"/>
</dbReference>
<evidence type="ECO:0000256" key="1">
    <source>
        <dbReference type="ARBA" id="ARBA00023015"/>
    </source>
</evidence>
<dbReference type="CDD" id="cd05013">
    <property type="entry name" value="SIS_RpiR"/>
    <property type="match status" value="1"/>
</dbReference>
<dbReference type="SUPFAM" id="SSF53697">
    <property type="entry name" value="SIS domain"/>
    <property type="match status" value="1"/>
</dbReference>
<organism evidence="7 8">
    <name type="scientific">Undibacterium pigrum</name>
    <dbReference type="NCBI Taxonomy" id="401470"/>
    <lineage>
        <taxon>Bacteria</taxon>
        <taxon>Pseudomonadati</taxon>
        <taxon>Pseudomonadota</taxon>
        <taxon>Betaproteobacteria</taxon>
        <taxon>Burkholderiales</taxon>
        <taxon>Oxalobacteraceae</taxon>
        <taxon>Undibacterium</taxon>
    </lineage>
</organism>
<dbReference type="Pfam" id="PF01418">
    <property type="entry name" value="HTH_6"/>
    <property type="match status" value="1"/>
</dbReference>
<dbReference type="AlphaFoldDB" id="A0A318JAV5"/>
<dbReference type="InterPro" id="IPR036388">
    <property type="entry name" value="WH-like_DNA-bd_sf"/>
</dbReference>
<keyword evidence="8" id="KW-1185">Reference proteome</keyword>
<evidence type="ECO:0000256" key="3">
    <source>
        <dbReference type="ARBA" id="ARBA00023152"/>
    </source>
</evidence>
<dbReference type="GO" id="GO:0006096">
    <property type="term" value="P:glycolytic process"/>
    <property type="evidence" value="ECO:0007669"/>
    <property type="project" value="UniProtKB-KW"/>
</dbReference>
<dbReference type="Gene3D" id="1.10.10.10">
    <property type="entry name" value="Winged helix-like DNA-binding domain superfamily/Winged helix DNA-binding domain"/>
    <property type="match status" value="1"/>
</dbReference>
<evidence type="ECO:0000259" key="5">
    <source>
        <dbReference type="PROSITE" id="PS51071"/>
    </source>
</evidence>
<accession>A0A318JAV5</accession>
<reference evidence="7 8" key="1">
    <citation type="submission" date="2018-05" db="EMBL/GenBank/DDBJ databases">
        <title>Genomic Encyclopedia of Type Strains, Phase IV (KMG-IV): sequencing the most valuable type-strain genomes for metagenomic binning, comparative biology and taxonomic classification.</title>
        <authorList>
            <person name="Goeker M."/>
        </authorList>
    </citation>
    <scope>NUCLEOTIDE SEQUENCE [LARGE SCALE GENOMIC DNA]</scope>
    <source>
        <strain evidence="7 8">DSM 19792</strain>
    </source>
</reference>